<gene>
    <name evidence="8" type="primary">mreC</name>
    <name evidence="8" type="ORF">ENV62_04250</name>
</gene>
<feature type="domain" description="Rod shape-determining protein MreC beta-barrel core" evidence="7">
    <location>
        <begin position="126"/>
        <end position="272"/>
    </location>
</feature>
<evidence type="ECO:0000256" key="4">
    <source>
        <dbReference type="ARBA" id="ARBA00032089"/>
    </source>
</evidence>
<accession>A0A7C3WSV2</accession>
<evidence type="ECO:0000313" key="8">
    <source>
        <dbReference type="EMBL" id="HGB14437.1"/>
    </source>
</evidence>
<dbReference type="GO" id="GO:0005886">
    <property type="term" value="C:plasma membrane"/>
    <property type="evidence" value="ECO:0007669"/>
    <property type="project" value="TreeGrafter"/>
</dbReference>
<dbReference type="PANTHER" id="PTHR34138">
    <property type="entry name" value="CELL SHAPE-DETERMINING PROTEIN MREC"/>
    <property type="match status" value="1"/>
</dbReference>
<reference evidence="8" key="1">
    <citation type="journal article" date="2020" name="mSystems">
        <title>Genome- and Community-Level Interaction Insights into Carbon Utilization and Element Cycling Functions of Hydrothermarchaeota in Hydrothermal Sediment.</title>
        <authorList>
            <person name="Zhou Z."/>
            <person name="Liu Y."/>
            <person name="Xu W."/>
            <person name="Pan J."/>
            <person name="Luo Z.H."/>
            <person name="Li M."/>
        </authorList>
    </citation>
    <scope>NUCLEOTIDE SEQUENCE [LARGE SCALE GENOMIC DNA]</scope>
    <source>
        <strain evidence="8">SpSt-776</strain>
    </source>
</reference>
<evidence type="ECO:0000256" key="6">
    <source>
        <dbReference type="SAM" id="Coils"/>
    </source>
</evidence>
<sequence length="280" mass="30328">MPFFTRSKSRLRLSLIVCATLVLVFSLLSLSLRKSAALRQLESVAVSVTAPGFKALSAGGQSLKRLWFGYLYLVGVQKENETLRRRLAEAVQREARYQEALLALNRLEALLDLKRQLALPVIGARVVAYDPSLWSRAAIIDQGRSEGVEVGQAVVAPAGIVGRIVETYPHYAKVMLIVDRNSGADAMIQRTRVRGILEGKGGNRCSLEFVPKNADVQEGDLVLASGLGGIYPQGLVFGKVTSADKKTAGVFQKIEVNPTVDLSSLEEVLVVKTAKLALSP</sequence>
<dbReference type="Pfam" id="PF04085">
    <property type="entry name" value="MreC"/>
    <property type="match status" value="1"/>
</dbReference>
<evidence type="ECO:0000256" key="3">
    <source>
        <dbReference type="ARBA" id="ARBA00022960"/>
    </source>
</evidence>
<dbReference type="InterPro" id="IPR055342">
    <property type="entry name" value="MreC_beta-barrel_core"/>
</dbReference>
<dbReference type="Gene3D" id="2.40.10.340">
    <property type="entry name" value="Rod shape-determining protein MreC, domain 1"/>
    <property type="match status" value="1"/>
</dbReference>
<dbReference type="Gene3D" id="2.40.10.350">
    <property type="entry name" value="Rod shape-determining protein MreC, domain 2"/>
    <property type="match status" value="1"/>
</dbReference>
<dbReference type="InterPro" id="IPR007221">
    <property type="entry name" value="MreC"/>
</dbReference>
<dbReference type="GO" id="GO:0008360">
    <property type="term" value="P:regulation of cell shape"/>
    <property type="evidence" value="ECO:0007669"/>
    <property type="project" value="UniProtKB-KW"/>
</dbReference>
<protein>
    <recommendedName>
        <fullName evidence="2 5">Cell shape-determining protein MreC</fullName>
    </recommendedName>
    <alternativeName>
        <fullName evidence="4 5">Cell shape protein MreC</fullName>
    </alternativeName>
</protein>
<evidence type="ECO:0000256" key="2">
    <source>
        <dbReference type="ARBA" id="ARBA00013855"/>
    </source>
</evidence>
<dbReference type="AlphaFoldDB" id="A0A7C3WSV2"/>
<evidence type="ECO:0000256" key="5">
    <source>
        <dbReference type="PIRNR" id="PIRNR038471"/>
    </source>
</evidence>
<evidence type="ECO:0000256" key="1">
    <source>
        <dbReference type="ARBA" id="ARBA00009369"/>
    </source>
</evidence>
<dbReference type="InterPro" id="IPR042177">
    <property type="entry name" value="Cell/Rod_1"/>
</dbReference>
<keyword evidence="6" id="KW-0175">Coiled coil</keyword>
<comment type="similarity">
    <text evidence="1 5">Belongs to the MreC family.</text>
</comment>
<dbReference type="PANTHER" id="PTHR34138:SF1">
    <property type="entry name" value="CELL SHAPE-DETERMINING PROTEIN MREC"/>
    <property type="match status" value="1"/>
</dbReference>
<keyword evidence="3 5" id="KW-0133">Cell shape</keyword>
<dbReference type="NCBIfam" id="TIGR00219">
    <property type="entry name" value="mreC"/>
    <property type="match status" value="1"/>
</dbReference>
<comment type="function">
    <text evidence="5">Involved in formation and maintenance of cell shape.</text>
</comment>
<organism evidence="8">
    <name type="scientific">Desulfobacca acetoxidans</name>
    <dbReference type="NCBI Taxonomy" id="60893"/>
    <lineage>
        <taxon>Bacteria</taxon>
        <taxon>Pseudomonadati</taxon>
        <taxon>Thermodesulfobacteriota</taxon>
        <taxon>Desulfobaccia</taxon>
        <taxon>Desulfobaccales</taxon>
        <taxon>Desulfobaccaceae</taxon>
        <taxon>Desulfobacca</taxon>
    </lineage>
</organism>
<proteinExistence type="inferred from homology"/>
<feature type="coiled-coil region" evidence="6">
    <location>
        <begin position="73"/>
        <end position="100"/>
    </location>
</feature>
<dbReference type="PIRSF" id="PIRSF038471">
    <property type="entry name" value="MreC"/>
    <property type="match status" value="1"/>
</dbReference>
<dbReference type="InterPro" id="IPR042175">
    <property type="entry name" value="Cell/Rod_MreC_2"/>
</dbReference>
<name>A0A7C3WSV2_9BACT</name>
<evidence type="ECO:0000259" key="7">
    <source>
        <dbReference type="Pfam" id="PF04085"/>
    </source>
</evidence>
<comment type="caution">
    <text evidence="8">The sequence shown here is derived from an EMBL/GenBank/DDBJ whole genome shotgun (WGS) entry which is preliminary data.</text>
</comment>
<dbReference type="EMBL" id="DTHB01000029">
    <property type="protein sequence ID" value="HGB14437.1"/>
    <property type="molecule type" value="Genomic_DNA"/>
</dbReference>